<dbReference type="InterPro" id="IPR037185">
    <property type="entry name" value="EmrE-like"/>
</dbReference>
<keyword evidence="3" id="KW-1185">Reference proteome</keyword>
<keyword evidence="1" id="KW-0472">Membrane</keyword>
<dbReference type="PANTHER" id="PTHR13146">
    <property type="match status" value="1"/>
</dbReference>
<feature type="transmembrane region" description="Helical" evidence="1">
    <location>
        <begin position="132"/>
        <end position="155"/>
    </location>
</feature>
<name>A0A067CW28_SAPPC</name>
<feature type="transmembrane region" description="Helical" evidence="1">
    <location>
        <begin position="215"/>
        <end position="233"/>
    </location>
</feature>
<dbReference type="GeneID" id="24140426"/>
<sequence>MMKSSSGYGLICVQAIFLFTGVFSTCAAQFIFYQGAGAQKAMLLPLCNYLGMMLVGVIPTPPAEAPTTDALGKKHDDDVASLIETVDAPKSREATELTRRQPTDVHLPDVVAMVEKQTKGGHRGYLNGALPLVHAMLLLNVFLDFAGCIFANIGLSMAGSGVYQVVYSSVVCWSALLSKAFLGKHVGRNEWLGIAMVTFGLAFSALGQSNGGRDAGVVLMGCVNTLIGAGFYGGNYVAGEYMLKLPERPEPKVLCLRMGIICVSMISVYQMFFVLPQWNHMITKPVMDANGNPVHILAALFWYTMSQLAHGLTYFMMLGSCGAVTTGIMQSLRAVCVFALSSVLYCSHQESQCFDAKRGVATCVVVLGVLFYSFAKKPSGHWWAWPCRKSGLGAAAQQVASRCHCVGADYALLRRLRAVVLATTRCLSG</sequence>
<dbReference type="OMA" id="GCIFANI"/>
<dbReference type="Proteomes" id="UP000030745">
    <property type="component" value="Unassembled WGS sequence"/>
</dbReference>
<dbReference type="RefSeq" id="XP_012194821.1">
    <property type="nucleotide sequence ID" value="XM_012339431.1"/>
</dbReference>
<dbReference type="OrthoDB" id="29773at2759"/>
<feature type="transmembrane region" description="Helical" evidence="1">
    <location>
        <begin position="161"/>
        <end position="182"/>
    </location>
</feature>
<gene>
    <name evidence="2" type="ORF">SPRG_18954</name>
</gene>
<accession>A0A067CW28</accession>
<feature type="transmembrane region" description="Helical" evidence="1">
    <location>
        <begin position="323"/>
        <end position="344"/>
    </location>
</feature>
<dbReference type="EMBL" id="KK583190">
    <property type="protein sequence ID" value="KDO34924.1"/>
    <property type="molecule type" value="Genomic_DNA"/>
</dbReference>
<dbReference type="KEGG" id="spar:SPRG_18954"/>
<protein>
    <recommendedName>
        <fullName evidence="4">EamA domain-containing protein</fullName>
    </recommendedName>
</protein>
<dbReference type="PANTHER" id="PTHR13146:SF1">
    <property type="entry name" value="SUGAR PHOSPHATE TRANSPORTER DOMAIN-CONTAINING PROTEIN"/>
    <property type="match status" value="1"/>
</dbReference>
<evidence type="ECO:0000256" key="1">
    <source>
        <dbReference type="SAM" id="Phobius"/>
    </source>
</evidence>
<feature type="transmembrane region" description="Helical" evidence="1">
    <location>
        <begin position="295"/>
        <end position="316"/>
    </location>
</feature>
<feature type="transmembrane region" description="Helical" evidence="1">
    <location>
        <begin position="356"/>
        <end position="375"/>
    </location>
</feature>
<keyword evidence="1" id="KW-1133">Transmembrane helix</keyword>
<reference evidence="2 3" key="1">
    <citation type="journal article" date="2013" name="PLoS Genet.">
        <title>Distinctive expansion of potential virulence genes in the genome of the oomycete fish pathogen Saprolegnia parasitica.</title>
        <authorList>
            <person name="Jiang R.H."/>
            <person name="de Bruijn I."/>
            <person name="Haas B.J."/>
            <person name="Belmonte R."/>
            <person name="Lobach L."/>
            <person name="Christie J."/>
            <person name="van den Ackerveken G."/>
            <person name="Bottin A."/>
            <person name="Bulone V."/>
            <person name="Diaz-Moreno S.M."/>
            <person name="Dumas B."/>
            <person name="Fan L."/>
            <person name="Gaulin E."/>
            <person name="Govers F."/>
            <person name="Grenville-Briggs L.J."/>
            <person name="Horner N.R."/>
            <person name="Levin J.Z."/>
            <person name="Mammella M."/>
            <person name="Meijer H.J."/>
            <person name="Morris P."/>
            <person name="Nusbaum C."/>
            <person name="Oome S."/>
            <person name="Phillips A.J."/>
            <person name="van Rooyen D."/>
            <person name="Rzeszutek E."/>
            <person name="Saraiva M."/>
            <person name="Secombes C.J."/>
            <person name="Seidl M.F."/>
            <person name="Snel B."/>
            <person name="Stassen J.H."/>
            <person name="Sykes S."/>
            <person name="Tripathy S."/>
            <person name="van den Berg H."/>
            <person name="Vega-Arreguin J.C."/>
            <person name="Wawra S."/>
            <person name="Young S.K."/>
            <person name="Zeng Q."/>
            <person name="Dieguez-Uribeondo J."/>
            <person name="Russ C."/>
            <person name="Tyler B.M."/>
            <person name="van West P."/>
        </authorList>
    </citation>
    <scope>NUCLEOTIDE SEQUENCE [LARGE SCALE GENOMIC DNA]</scope>
    <source>
        <strain evidence="2 3">CBS 223.65</strain>
    </source>
</reference>
<dbReference type="VEuPathDB" id="FungiDB:SPRG_18954"/>
<evidence type="ECO:0008006" key="4">
    <source>
        <dbReference type="Google" id="ProtNLM"/>
    </source>
</evidence>
<feature type="transmembrane region" description="Helical" evidence="1">
    <location>
        <begin position="254"/>
        <end position="275"/>
    </location>
</feature>
<dbReference type="SUPFAM" id="SSF103481">
    <property type="entry name" value="Multidrug resistance efflux transporter EmrE"/>
    <property type="match status" value="1"/>
</dbReference>
<dbReference type="AlphaFoldDB" id="A0A067CW28"/>
<keyword evidence="1" id="KW-0812">Transmembrane</keyword>
<dbReference type="GO" id="GO:0016020">
    <property type="term" value="C:membrane"/>
    <property type="evidence" value="ECO:0007669"/>
    <property type="project" value="TreeGrafter"/>
</dbReference>
<evidence type="ECO:0000313" key="3">
    <source>
        <dbReference type="Proteomes" id="UP000030745"/>
    </source>
</evidence>
<evidence type="ECO:0000313" key="2">
    <source>
        <dbReference type="EMBL" id="KDO34924.1"/>
    </source>
</evidence>
<feature type="transmembrane region" description="Helical" evidence="1">
    <location>
        <begin position="6"/>
        <end position="33"/>
    </location>
</feature>
<organism evidence="2 3">
    <name type="scientific">Saprolegnia parasitica (strain CBS 223.65)</name>
    <dbReference type="NCBI Taxonomy" id="695850"/>
    <lineage>
        <taxon>Eukaryota</taxon>
        <taxon>Sar</taxon>
        <taxon>Stramenopiles</taxon>
        <taxon>Oomycota</taxon>
        <taxon>Saprolegniomycetes</taxon>
        <taxon>Saprolegniales</taxon>
        <taxon>Saprolegniaceae</taxon>
        <taxon>Saprolegnia</taxon>
    </lineage>
</organism>
<feature type="transmembrane region" description="Helical" evidence="1">
    <location>
        <begin position="191"/>
        <end position="209"/>
    </location>
</feature>
<proteinExistence type="predicted"/>